<keyword evidence="1 2" id="KW-0863">Zinc-finger</keyword>
<dbReference type="SMART" id="SM00451">
    <property type="entry name" value="ZnF_U1"/>
    <property type="match status" value="2"/>
</dbReference>
<dbReference type="GO" id="GO:0008270">
    <property type="term" value="F:zinc ion binding"/>
    <property type="evidence" value="ECO:0007669"/>
    <property type="project" value="UniProtKB-KW"/>
</dbReference>
<organism evidence="4 5">
    <name type="scientific">Elsinoe australis</name>
    <dbReference type="NCBI Taxonomy" id="40998"/>
    <lineage>
        <taxon>Eukaryota</taxon>
        <taxon>Fungi</taxon>
        <taxon>Dikarya</taxon>
        <taxon>Ascomycota</taxon>
        <taxon>Pezizomycotina</taxon>
        <taxon>Dothideomycetes</taxon>
        <taxon>Dothideomycetidae</taxon>
        <taxon>Myriangiales</taxon>
        <taxon>Elsinoaceae</taxon>
        <taxon>Elsinoe</taxon>
    </lineage>
</organism>
<keyword evidence="1 2" id="KW-0479">Metal-binding</keyword>
<dbReference type="Gene3D" id="3.30.160.60">
    <property type="entry name" value="Classic Zinc Finger"/>
    <property type="match status" value="1"/>
</dbReference>
<dbReference type="InterPro" id="IPR013087">
    <property type="entry name" value="Znf_C2H2_type"/>
</dbReference>
<dbReference type="GO" id="GO:0003676">
    <property type="term" value="F:nucleic acid binding"/>
    <property type="evidence" value="ECO:0007669"/>
    <property type="project" value="InterPro"/>
</dbReference>
<sequence>MQTATRYLVDDYLWRFLSMDGFYMDPLFKLKLGTREQFDQACQVTPLAFAPGLSRQLHSLGPPPISFFYKLTPPMGKVWALYAHVMRKPGVKKSRVYFGIGTEQTEGVRVRIRQYKPGNHALPSMVRKAFREGWTIRYTGLVCWCPIPDPAHRPIVRILFKVIEAALSAMFYVQVKTVEDHLWEAFMPWTREQVEYGPLCSHSAVKEEVRSAHFHLSAEELEYLEEVRKEHRRLLMRGYGKTHHKKRLAEDPVGYRREKADTAMRSYNKDPIQGAAKQRTQKAKTRASGVHFCPTCNQNFDSPSALAKHERSNGHQDAVDAAAAGVTLTKSTVAIAGKAFADLVRTEKRHHCDDCDHPAASPAALKVHKQSKRHAVNVKRNQQLRAARLAASAAAAAEDAPSS</sequence>
<evidence type="ECO:0000256" key="2">
    <source>
        <dbReference type="PROSITE-ProRule" id="PRU00042"/>
    </source>
</evidence>
<dbReference type="Proteomes" id="UP000308133">
    <property type="component" value="Unassembled WGS sequence"/>
</dbReference>
<dbReference type="PROSITE" id="PS50157">
    <property type="entry name" value="ZINC_FINGER_C2H2_2"/>
    <property type="match status" value="1"/>
</dbReference>
<dbReference type="InterPro" id="IPR036236">
    <property type="entry name" value="Znf_C2H2_sf"/>
</dbReference>
<dbReference type="InterPro" id="IPR003604">
    <property type="entry name" value="Matrin/U1-like-C_Znf_C2H2"/>
</dbReference>
<keyword evidence="1 2" id="KW-0862">Zinc</keyword>
<accession>A0A4U7BCA5</accession>
<dbReference type="EMBL" id="PTQR01000028">
    <property type="protein sequence ID" value="TKX25527.1"/>
    <property type="molecule type" value="Genomic_DNA"/>
</dbReference>
<dbReference type="PROSITE" id="PS00028">
    <property type="entry name" value="ZINC_FINGER_C2H2_1"/>
    <property type="match status" value="1"/>
</dbReference>
<evidence type="ECO:0000256" key="1">
    <source>
        <dbReference type="ARBA" id="ARBA00022771"/>
    </source>
</evidence>
<dbReference type="SUPFAM" id="SSF57667">
    <property type="entry name" value="beta-beta-alpha zinc fingers"/>
    <property type="match status" value="2"/>
</dbReference>
<dbReference type="AlphaFoldDB" id="A0A4U7BCA5"/>
<protein>
    <submittedName>
        <fullName evidence="4">C2H2 type zinc finger domain-containing protein 4</fullName>
    </submittedName>
</protein>
<feature type="domain" description="C2H2-type" evidence="3">
    <location>
        <begin position="291"/>
        <end position="320"/>
    </location>
</feature>
<comment type="caution">
    <text evidence="4">The sequence shown here is derived from an EMBL/GenBank/DDBJ whole genome shotgun (WGS) entry which is preliminary data.</text>
</comment>
<reference evidence="4 5" key="1">
    <citation type="submission" date="2018-02" db="EMBL/GenBank/DDBJ databases">
        <title>Draft genome sequences of Elsinoe sp., causing black scab on jojoba.</title>
        <authorList>
            <person name="Stodart B."/>
            <person name="Jeffress S."/>
            <person name="Ash G."/>
            <person name="Arun Chinnappa K."/>
        </authorList>
    </citation>
    <scope>NUCLEOTIDE SEQUENCE [LARGE SCALE GENOMIC DNA]</scope>
    <source>
        <strain evidence="4 5">Hillstone_2</strain>
    </source>
</reference>
<dbReference type="SMART" id="SM00355">
    <property type="entry name" value="ZnF_C2H2"/>
    <property type="match status" value="2"/>
</dbReference>
<dbReference type="Pfam" id="PF12874">
    <property type="entry name" value="zf-met"/>
    <property type="match status" value="1"/>
</dbReference>
<evidence type="ECO:0000259" key="3">
    <source>
        <dbReference type="PROSITE" id="PS50157"/>
    </source>
</evidence>
<proteinExistence type="predicted"/>
<gene>
    <name evidence="4" type="ORF">C1H76_2177</name>
</gene>
<evidence type="ECO:0000313" key="4">
    <source>
        <dbReference type="EMBL" id="TKX25527.1"/>
    </source>
</evidence>
<evidence type="ECO:0000313" key="5">
    <source>
        <dbReference type="Proteomes" id="UP000308133"/>
    </source>
</evidence>
<name>A0A4U7BCA5_9PEZI</name>